<dbReference type="Pfam" id="PF13669">
    <property type="entry name" value="Glyoxalase_4"/>
    <property type="match status" value="1"/>
</dbReference>
<dbReference type="InterPro" id="IPR037523">
    <property type="entry name" value="VOC_core"/>
</dbReference>
<keyword evidence="1" id="KW-0479">Metal-binding</keyword>
<evidence type="ECO:0000313" key="4">
    <source>
        <dbReference type="Proteomes" id="UP000035065"/>
    </source>
</evidence>
<dbReference type="SUPFAM" id="SSF54593">
    <property type="entry name" value="Glyoxalase/Bleomycin resistance protein/Dihydroxybiphenyl dioxygenase"/>
    <property type="match status" value="1"/>
</dbReference>
<protein>
    <recommendedName>
        <fullName evidence="2">VOC domain-containing protein</fullName>
    </recommendedName>
</protein>
<dbReference type="GO" id="GO:0046872">
    <property type="term" value="F:metal ion binding"/>
    <property type="evidence" value="ECO:0007669"/>
    <property type="project" value="UniProtKB-KW"/>
</dbReference>
<dbReference type="GO" id="GO:0004493">
    <property type="term" value="F:methylmalonyl-CoA epimerase activity"/>
    <property type="evidence" value="ECO:0007669"/>
    <property type="project" value="TreeGrafter"/>
</dbReference>
<sequence length="226" mass="23877">MTPISDPLAVSDVHVSLPVADAPAARAVYDLLLGDFGGPPWRASNASVGLADPQSPLTIDLRVADLARAADLLRRRGLRLDESDHRIGLADATPLRLTDSGRTCPDARMLDHIVLTVADSEQAIALFGGRLGISLRLVRDLGDGISQLFFRTGSAVIEVVAGAPDAGDGIGLMGMAWRSDDIVAEQRRLADAGLNISEVRTGRKPGTRVCTIRESALGTATLLIQQ</sequence>
<organism evidence="3 4">
    <name type="scientific">Gordonia neofelifaecis NRRL B-59395</name>
    <dbReference type="NCBI Taxonomy" id="644548"/>
    <lineage>
        <taxon>Bacteria</taxon>
        <taxon>Bacillati</taxon>
        <taxon>Actinomycetota</taxon>
        <taxon>Actinomycetes</taxon>
        <taxon>Mycobacteriales</taxon>
        <taxon>Gordoniaceae</taxon>
        <taxon>Gordonia</taxon>
    </lineage>
</organism>
<dbReference type="STRING" id="644548.SCNU_18432"/>
<dbReference type="Proteomes" id="UP000035065">
    <property type="component" value="Unassembled WGS sequence"/>
</dbReference>
<dbReference type="PROSITE" id="PS51819">
    <property type="entry name" value="VOC"/>
    <property type="match status" value="1"/>
</dbReference>
<accession>F1YP24</accession>
<dbReference type="CDD" id="cd06587">
    <property type="entry name" value="VOC"/>
    <property type="match status" value="1"/>
</dbReference>
<dbReference type="PANTHER" id="PTHR43048:SF3">
    <property type="entry name" value="METHYLMALONYL-COA EPIMERASE, MITOCHONDRIAL"/>
    <property type="match status" value="1"/>
</dbReference>
<proteinExistence type="predicted"/>
<evidence type="ECO:0000259" key="2">
    <source>
        <dbReference type="PROSITE" id="PS51819"/>
    </source>
</evidence>
<gene>
    <name evidence="3" type="ORF">SCNU_18432</name>
</gene>
<dbReference type="InterPro" id="IPR029068">
    <property type="entry name" value="Glyas_Bleomycin-R_OHBP_Dase"/>
</dbReference>
<dbReference type="InterPro" id="IPR051785">
    <property type="entry name" value="MMCE/EMCE_epimerase"/>
</dbReference>
<feature type="domain" description="VOC" evidence="2">
    <location>
        <begin position="109"/>
        <end position="226"/>
    </location>
</feature>
<dbReference type="AlphaFoldDB" id="F1YP24"/>
<name>F1YP24_9ACTN</name>
<evidence type="ECO:0000256" key="1">
    <source>
        <dbReference type="ARBA" id="ARBA00022723"/>
    </source>
</evidence>
<evidence type="ECO:0000313" key="3">
    <source>
        <dbReference type="EMBL" id="EGD53529.1"/>
    </source>
</evidence>
<dbReference type="EMBL" id="AEUD01000021">
    <property type="protein sequence ID" value="EGD53529.1"/>
    <property type="molecule type" value="Genomic_DNA"/>
</dbReference>
<dbReference type="PANTHER" id="PTHR43048">
    <property type="entry name" value="METHYLMALONYL-COA EPIMERASE"/>
    <property type="match status" value="1"/>
</dbReference>
<dbReference type="RefSeq" id="WP_009680879.1">
    <property type="nucleotide sequence ID" value="NZ_AEUD01000021.1"/>
</dbReference>
<dbReference type="eggNOG" id="COG0346">
    <property type="taxonomic scope" value="Bacteria"/>
</dbReference>
<reference evidence="3 4" key="1">
    <citation type="journal article" date="2011" name="J. Bacteriol.">
        <title>Draft Genome Sequence of Gordonia neofelifaecis NRRL B-59395, a Cholesterol-Degrading Actinomycete.</title>
        <authorList>
            <person name="Ge F."/>
            <person name="Li W."/>
            <person name="Chen G."/>
            <person name="Liu Y."/>
            <person name="Zhang G."/>
            <person name="Yong B."/>
            <person name="Wang Q."/>
            <person name="Wang N."/>
            <person name="Huang Z."/>
            <person name="Li W."/>
            <person name="Wang J."/>
            <person name="Wu C."/>
            <person name="Xie Q."/>
            <person name="Liu G."/>
        </authorList>
    </citation>
    <scope>NUCLEOTIDE SEQUENCE [LARGE SCALE GENOMIC DNA]</scope>
    <source>
        <strain evidence="3 4">NRRL B-59395</strain>
    </source>
</reference>
<comment type="caution">
    <text evidence="3">The sequence shown here is derived from an EMBL/GenBank/DDBJ whole genome shotgun (WGS) entry which is preliminary data.</text>
</comment>
<dbReference type="GO" id="GO:0046491">
    <property type="term" value="P:L-methylmalonyl-CoA metabolic process"/>
    <property type="evidence" value="ECO:0007669"/>
    <property type="project" value="TreeGrafter"/>
</dbReference>
<keyword evidence="4" id="KW-1185">Reference proteome</keyword>
<dbReference type="Gene3D" id="3.10.180.10">
    <property type="entry name" value="2,3-Dihydroxybiphenyl 1,2-Dioxygenase, domain 1"/>
    <property type="match status" value="1"/>
</dbReference>